<dbReference type="GO" id="GO:1990918">
    <property type="term" value="P:double-strand break repair involved in meiotic recombination"/>
    <property type="evidence" value="ECO:0007669"/>
    <property type="project" value="TreeGrafter"/>
</dbReference>
<evidence type="ECO:0000256" key="4">
    <source>
        <dbReference type="ARBA" id="ARBA00023242"/>
    </source>
</evidence>
<dbReference type="Proteomes" id="UP001145021">
    <property type="component" value="Unassembled WGS sequence"/>
</dbReference>
<dbReference type="GO" id="GO:0070182">
    <property type="term" value="F:DNA polymerase binding"/>
    <property type="evidence" value="ECO:0007669"/>
    <property type="project" value="TreeGrafter"/>
</dbReference>
<gene>
    <name evidence="7" type="primary">FANCD2</name>
    <name evidence="7" type="ORF">LPJ64_001958</name>
</gene>
<keyword evidence="8" id="KW-1185">Reference proteome</keyword>
<keyword evidence="3" id="KW-0832">Ubl conjugation</keyword>
<evidence type="ECO:0000256" key="1">
    <source>
        <dbReference type="ARBA" id="ARBA00004123"/>
    </source>
</evidence>
<comment type="subcellular location">
    <subcellularLocation>
        <location evidence="1">Nucleus</location>
    </subcellularLocation>
</comment>
<dbReference type="PANTHER" id="PTHR32086">
    <property type="entry name" value="FANCONI ANEMIA GROUP D2 PROTEIN"/>
    <property type="match status" value="1"/>
</dbReference>
<dbReference type="GO" id="GO:0005634">
    <property type="term" value="C:nucleus"/>
    <property type="evidence" value="ECO:0007669"/>
    <property type="project" value="UniProtKB-SubCell"/>
</dbReference>
<dbReference type="GO" id="GO:0000793">
    <property type="term" value="C:condensed chromosome"/>
    <property type="evidence" value="ECO:0007669"/>
    <property type="project" value="TreeGrafter"/>
</dbReference>
<dbReference type="PANTHER" id="PTHR32086:SF0">
    <property type="entry name" value="FANCONI ANEMIA GROUP D2 PROTEIN"/>
    <property type="match status" value="1"/>
</dbReference>
<evidence type="ECO:0000313" key="8">
    <source>
        <dbReference type="Proteomes" id="UP001145021"/>
    </source>
</evidence>
<evidence type="ECO:0000256" key="5">
    <source>
        <dbReference type="ARBA" id="ARBA00093456"/>
    </source>
</evidence>
<keyword evidence="2" id="KW-1017">Isopeptide bond</keyword>
<dbReference type="GO" id="GO:0007129">
    <property type="term" value="P:homologous chromosome pairing at meiosis"/>
    <property type="evidence" value="ECO:0007669"/>
    <property type="project" value="TreeGrafter"/>
</dbReference>
<dbReference type="EMBL" id="JANBOH010000056">
    <property type="protein sequence ID" value="KAJ1646568.1"/>
    <property type="molecule type" value="Genomic_DNA"/>
</dbReference>
<sequence length="1679" mass="183319">MTAGTDILQRCGVELVDGKAPVLHTSAALFRFKLAQAISGDISIAEQIGDFIDQLLESHEEISLYLDPVTVKSTDPSSSTHPAMSLAQPESLVRLILGVDSLQTRLIRTLLEKLPEFIGDEAAKEQLGETKAFIKILRQLRWLDYIVDSSELTEKLLETLGFVSPDMQSEIISALPDIISDLDSGQVSKVLASMLNETPELMLPILETMGSLECSQALLTDVRNSVITHLVSAEPLDLPVMIKFLLQSGSSENAAAIIQRIRRRLDMESIVLASRQLSKSSATIDQAPDVLIFDVITTSLRTHKHLRDAWLKVISSDQDQIGPQTTLDIVVLFVLHQLSTYTKRVESVLRAKIDTVSSGIVAYTPALMETVITKFPAVFSAHFSALLSVSSWLTRTSPLGSQGARVASAMFVAAFGSMGMLQRQEISLELAVHIGSGNANEIDTASRIFLDLAQRYPWELRPFAVYIKGLLDYVDNLSIEHMRVIFDTLGIMSTLNSTGSDGSGGTDDSMFNDLYIFARKQLSSVYPRYNRIGIVGTVSLLRQLGTGGSNSTAASASLENRSIGEGSAATAAAAAAASTSTTQTSRVNIQALRRAVQLLEMLMDSGKHQSWAFLSMTYDELAHIVETKGLHPQLLTWLHENVSSTFASLFLGDPEQLSERYLLSGPPLVALSLDKEEPTILDILNHNGDAAELGLHRAVKRSSAPASPGASHHRLRGCLLSCLPALLRLIQACEKALGDGSLGDIDALLVCGIYMLPSITTNTFAKDKRQPQFTVAEPGDQDNDCSVLISEDHLVNSDEDSRRELVAHISTWSPELRRILCSSLYVTANWIREIINAFADQKSLEIRANVLVRVNQLSRVENALVSLATTLSGTAYEFNPISAGLVPEVSDTPVLRTVGIVASAPACPAVRFNSSNSNSNSTAMDVDSGQDNGASDTQDPEHQHAVSAFKIDLGGLLLSQDDTRKLVNGSLTQADGGAAGALSNDGSKKRGIKRKTINSINQATVPDQFAKSPTQYLRELNFSAFGVLNLGIRQQQKETHEGMSSNTAGLGVYGLHLVLRELGSVVSSKLVRHSEKQRGFASKVSSNAASAGQLATFGSNISGCSANELMTSLLPILPALLKYLAGCLAKRAHFGNDIENNELLEHVSSYGYLISGVDNEQSVNVIAACIDTLLQIISSVIYWDGLQEKPTQGSNSILVSVLGILAEHGLHTDHEELADLEIEQLARRAFDYLLELADLVASTGRVLLLLRMLTAIRNFLPLCEQHVEVQCMPFDRREQTMDGVISNLARRILANEWPDTEELKTNDLEYIITSHIMRCPHNRLQLIYKYATEALYRFATDGKGASASLEHEGGGGEQARLSRTTFATFYKATIQALGLSIKSMSLSGMSGQEVIAFSERVGETWLALTKMTQSIDNNMQRSILLIALRGSFNLVDLFIKDTLPILDSYFLSYRDTVLAVFSRVQKSTRILQNICNHSKVAKDVRLQAAVPQMKRKLEQLVFQVVALMENNDCSEAINLGNLKHRDLRGQVVGSQIPRSQHYESDEESEDDSGVNLGLEAFVSDAEAEAEAEEQGDEGEEEEEEEEERVQKRNGSTRSRAAGSSRGRAAAARRGRHASGSPISAPPRPKVNGKKVAYVAERKRQLQSRIQRNPGGKSLKKQKQESNGSEDENEDEDENE</sequence>
<dbReference type="GO" id="GO:0036297">
    <property type="term" value="P:interstrand cross-link repair"/>
    <property type="evidence" value="ECO:0007669"/>
    <property type="project" value="TreeGrafter"/>
</dbReference>
<evidence type="ECO:0000256" key="3">
    <source>
        <dbReference type="ARBA" id="ARBA00022843"/>
    </source>
</evidence>
<feature type="compositionally biased region" description="Low complexity" evidence="6">
    <location>
        <begin position="1595"/>
        <end position="1609"/>
    </location>
</feature>
<feature type="region of interest" description="Disordered" evidence="6">
    <location>
        <begin position="912"/>
        <end position="942"/>
    </location>
</feature>
<evidence type="ECO:0000256" key="6">
    <source>
        <dbReference type="SAM" id="MobiDB-lite"/>
    </source>
</evidence>
<feature type="compositionally biased region" description="Acidic residues" evidence="6">
    <location>
        <begin position="1667"/>
        <end position="1679"/>
    </location>
</feature>
<protein>
    <submittedName>
        <fullName evidence="7">Fanconi anemia group D2 protein</fullName>
    </submittedName>
</protein>
<feature type="compositionally biased region" description="Acidic residues" evidence="6">
    <location>
        <begin position="1565"/>
        <end position="1587"/>
    </location>
</feature>
<proteinExistence type="inferred from homology"/>
<dbReference type="Pfam" id="PF14631">
    <property type="entry name" value="FancD2"/>
    <property type="match status" value="4"/>
</dbReference>
<evidence type="ECO:0000313" key="7">
    <source>
        <dbReference type="EMBL" id="KAJ1646568.1"/>
    </source>
</evidence>
<organism evidence="7 8">
    <name type="scientific">Coemansia asiatica</name>
    <dbReference type="NCBI Taxonomy" id="1052880"/>
    <lineage>
        <taxon>Eukaryota</taxon>
        <taxon>Fungi</taxon>
        <taxon>Fungi incertae sedis</taxon>
        <taxon>Zoopagomycota</taxon>
        <taxon>Kickxellomycotina</taxon>
        <taxon>Kickxellomycetes</taxon>
        <taxon>Kickxellales</taxon>
        <taxon>Kickxellaceae</taxon>
        <taxon>Coemansia</taxon>
    </lineage>
</organism>
<comment type="similarity">
    <text evidence="5">Belongs to the Fanconi anemia protein FANCD2 family.</text>
</comment>
<comment type="caution">
    <text evidence="7">The sequence shown here is derived from an EMBL/GenBank/DDBJ whole genome shotgun (WGS) entry which is preliminary data.</text>
</comment>
<dbReference type="GO" id="GO:0031573">
    <property type="term" value="P:mitotic intra-S DNA damage checkpoint signaling"/>
    <property type="evidence" value="ECO:0007669"/>
    <property type="project" value="TreeGrafter"/>
</dbReference>
<accession>A0A9W7XNM1</accession>
<reference evidence="7" key="1">
    <citation type="submission" date="2022-07" db="EMBL/GenBank/DDBJ databases">
        <title>Phylogenomic reconstructions and comparative analyses of Kickxellomycotina fungi.</title>
        <authorList>
            <person name="Reynolds N.K."/>
            <person name="Stajich J.E."/>
            <person name="Barry K."/>
            <person name="Grigoriev I.V."/>
            <person name="Crous P."/>
            <person name="Smith M.E."/>
        </authorList>
    </citation>
    <scope>NUCLEOTIDE SEQUENCE</scope>
    <source>
        <strain evidence="7">NBRC 105413</strain>
    </source>
</reference>
<evidence type="ECO:0000256" key="2">
    <source>
        <dbReference type="ARBA" id="ARBA00022499"/>
    </source>
</evidence>
<keyword evidence="4" id="KW-0539">Nucleus</keyword>
<name>A0A9W7XNM1_9FUNG</name>
<dbReference type="InterPro" id="IPR029448">
    <property type="entry name" value="FANCD2"/>
</dbReference>
<feature type="region of interest" description="Disordered" evidence="6">
    <location>
        <begin position="1564"/>
        <end position="1679"/>
    </location>
</feature>